<evidence type="ECO:0000256" key="6">
    <source>
        <dbReference type="PIRSR" id="PIRSR009103-2"/>
    </source>
</evidence>
<evidence type="ECO:0000313" key="8">
    <source>
        <dbReference type="EMBL" id="RJE88188.1"/>
    </source>
</evidence>
<dbReference type="PIRSF" id="PIRSF009103">
    <property type="entry name" value="Ivy"/>
    <property type="match status" value="1"/>
</dbReference>
<comment type="similarity">
    <text evidence="2">Belongs to the ivy family.</text>
</comment>
<evidence type="ECO:0000256" key="2">
    <source>
        <dbReference type="ARBA" id="ARBA00009724"/>
    </source>
</evidence>
<evidence type="ECO:0000256" key="7">
    <source>
        <dbReference type="SAM" id="SignalP"/>
    </source>
</evidence>
<dbReference type="AlphaFoldDB" id="A0A418T4P4"/>
<gene>
    <name evidence="8" type="ORF">D3P04_04575</name>
</gene>
<evidence type="ECO:0000313" key="9">
    <source>
        <dbReference type="Proteomes" id="UP000284202"/>
    </source>
</evidence>
<evidence type="ECO:0000256" key="1">
    <source>
        <dbReference type="ARBA" id="ARBA00004418"/>
    </source>
</evidence>
<feature type="disulfide bond" evidence="6">
    <location>
        <begin position="81"/>
        <end position="86"/>
    </location>
</feature>
<feature type="chain" id="PRO_5019004647" evidence="7">
    <location>
        <begin position="22"/>
        <end position="155"/>
    </location>
</feature>
<comment type="subcellular location">
    <subcellularLocation>
        <location evidence="1">Periplasm</location>
    </subcellularLocation>
</comment>
<dbReference type="SUPFAM" id="SSF89872">
    <property type="entry name" value="Inhibitor of vertebrate lysozyme, Ivy"/>
    <property type="match status" value="1"/>
</dbReference>
<reference evidence="9" key="1">
    <citation type="submission" date="2018-09" db="EMBL/GenBank/DDBJ databases">
        <title>Acidovorax cavernicola nov. sp. isolated from Gruta de las Maravillas (Aracena, Spain).</title>
        <authorList>
            <person name="Jurado V."/>
            <person name="Gutierrez-Patricio S."/>
            <person name="Gonzalez-Pimentel J.L."/>
            <person name="Miller A.Z."/>
            <person name="Laiz L."/>
            <person name="Saiz-Jimenez C."/>
        </authorList>
    </citation>
    <scope>NUCLEOTIDE SEQUENCE [LARGE SCALE GENOMIC DNA]</scope>
    <source>
        <strain evidence="9">1011MAR3C25</strain>
    </source>
</reference>
<dbReference type="EMBL" id="QZCG01000002">
    <property type="protein sequence ID" value="RJE88188.1"/>
    <property type="molecule type" value="Genomic_DNA"/>
</dbReference>
<keyword evidence="3 7" id="KW-0732">Signal</keyword>
<comment type="caution">
    <text evidence="8">The sequence shown here is derived from an EMBL/GenBank/DDBJ whole genome shotgun (WGS) entry which is preliminary data.</text>
</comment>
<dbReference type="InterPro" id="IPR014453">
    <property type="entry name" value="Inhibitor_vertebrate_lysozyme"/>
</dbReference>
<dbReference type="InterPro" id="IPR036501">
    <property type="entry name" value="Inhibitor_vert_lysozyme_sf"/>
</dbReference>
<organism evidence="8 9">
    <name type="scientific">Paracoccus onubensis</name>
    <dbReference type="NCBI Taxonomy" id="1675788"/>
    <lineage>
        <taxon>Bacteria</taxon>
        <taxon>Pseudomonadati</taxon>
        <taxon>Pseudomonadota</taxon>
        <taxon>Alphaproteobacteria</taxon>
        <taxon>Rhodobacterales</taxon>
        <taxon>Paracoccaceae</taxon>
        <taxon>Paracoccus</taxon>
    </lineage>
</organism>
<feature type="site" description="Important for lysozyme inhibition" evidence="5">
    <location>
        <position position="84"/>
    </location>
</feature>
<evidence type="ECO:0000256" key="3">
    <source>
        <dbReference type="ARBA" id="ARBA00022729"/>
    </source>
</evidence>
<dbReference type="GO" id="GO:0042597">
    <property type="term" value="C:periplasmic space"/>
    <property type="evidence" value="ECO:0007669"/>
    <property type="project" value="UniProtKB-SubCell"/>
</dbReference>
<name>A0A418T4P4_9RHOB</name>
<accession>A0A418T4P4</accession>
<sequence>MNTRFCALIALVLSLPATSFAQSEKTEPSLADLTEDKKMQAAFDDMAGEVELPDWVKSKAVTSPGQRVSFDGKEYLAMTGCEQHQCGAHKIAVLYDEQSGTMYGLLTAGDEESGSETLTWLNIGGGPESIDGKTLLFAAVTGSIENHPEDFQYAQ</sequence>
<dbReference type="Gene3D" id="3.40.1420.10">
    <property type="entry name" value="Inhibitor of vertebrate lysozyme"/>
    <property type="match status" value="1"/>
</dbReference>
<evidence type="ECO:0000256" key="4">
    <source>
        <dbReference type="ARBA" id="ARBA00022764"/>
    </source>
</evidence>
<dbReference type="Pfam" id="PF08816">
    <property type="entry name" value="Ivy"/>
    <property type="match status" value="1"/>
</dbReference>
<dbReference type="OrthoDB" id="9033596at2"/>
<dbReference type="Proteomes" id="UP000284202">
    <property type="component" value="Unassembled WGS sequence"/>
</dbReference>
<keyword evidence="9" id="KW-1185">Reference proteome</keyword>
<proteinExistence type="inferred from homology"/>
<dbReference type="RefSeq" id="WP_119746370.1">
    <property type="nucleotide sequence ID" value="NZ_QZCG01000002.1"/>
</dbReference>
<keyword evidence="6" id="KW-1015">Disulfide bond</keyword>
<evidence type="ECO:0000256" key="5">
    <source>
        <dbReference type="PIRSR" id="PIRSR009103-1"/>
    </source>
</evidence>
<feature type="signal peptide" evidence="7">
    <location>
        <begin position="1"/>
        <end position="21"/>
    </location>
</feature>
<protein>
    <submittedName>
        <fullName evidence="8">C-lysozyme inhibitor</fullName>
    </submittedName>
</protein>
<keyword evidence="4" id="KW-0574">Periplasm</keyword>